<organism evidence="7 8">
    <name type="scientific">Protea cynaroides</name>
    <dbReference type="NCBI Taxonomy" id="273540"/>
    <lineage>
        <taxon>Eukaryota</taxon>
        <taxon>Viridiplantae</taxon>
        <taxon>Streptophyta</taxon>
        <taxon>Embryophyta</taxon>
        <taxon>Tracheophyta</taxon>
        <taxon>Spermatophyta</taxon>
        <taxon>Magnoliopsida</taxon>
        <taxon>Proteales</taxon>
        <taxon>Proteaceae</taxon>
        <taxon>Protea</taxon>
    </lineage>
</organism>
<dbReference type="CDD" id="cd19510">
    <property type="entry name" value="RecA-like_BCS1"/>
    <property type="match status" value="1"/>
</dbReference>
<proteinExistence type="inferred from homology"/>
<dbReference type="GO" id="GO:0006950">
    <property type="term" value="P:response to stress"/>
    <property type="evidence" value="ECO:0007669"/>
    <property type="project" value="UniProtKB-ARBA"/>
</dbReference>
<dbReference type="Pfam" id="PF25568">
    <property type="entry name" value="AAA_lid_At3g28540"/>
    <property type="match status" value="1"/>
</dbReference>
<dbReference type="Pfam" id="PF00004">
    <property type="entry name" value="AAA"/>
    <property type="match status" value="1"/>
</dbReference>
<keyword evidence="3" id="KW-0460">Magnesium</keyword>
<evidence type="ECO:0000256" key="5">
    <source>
        <dbReference type="SAM" id="MobiDB-lite"/>
    </source>
</evidence>
<keyword evidence="8" id="KW-1185">Reference proteome</keyword>
<sequence>MFDLSNIPSMSTILSTYASVAASAVLVRTMASEFIPDQLHGFIIARLQNLFNRLSSSQGLLTVIIGECNNGFDNEVFEAAEIYLRSKISSRVEKFRVNKTRRDKNLLVGIERDEAIIDVFQGVEFKWKLNCTETKESYYGGICRSFELKFRMKHRDMVLESYLPFVLTKSKVLKEENKVVKLYTNNRLHGERDEGGPWTSINLEHPATFDKLAMDPELKKALIEDLDRFVKRREFYKKVGKAWKRGYLLYGPPGTGKSSLIAAMANYLNFHIYELELTSIHRNSDLPGLLVTTSNRSILVIEDIDCNVELQDREFSSGPSKNQLTLSGLLNFIDGLWSTCGDERIFVFTTNHKDRLDPALLRPGRMDMHIHMSYCTPPGFKLLASNYLGICDHPLFKEIEGLIEKVEVTPAEVAEQLMKSDDMNITLQSLIEFIRNKMEQLVEVKAQDKGNNIKENEDDEDDDEGQDGKIIKYQGHKQHGNQTKKRRKSSRLSKKVKTARH</sequence>
<evidence type="ECO:0000313" key="7">
    <source>
        <dbReference type="EMBL" id="KAJ4980371.1"/>
    </source>
</evidence>
<evidence type="ECO:0000259" key="6">
    <source>
        <dbReference type="SMART" id="SM00382"/>
    </source>
</evidence>
<reference evidence="7" key="1">
    <citation type="journal article" date="2023" name="Plant J.">
        <title>The genome of the king protea, Protea cynaroides.</title>
        <authorList>
            <person name="Chang J."/>
            <person name="Duong T.A."/>
            <person name="Schoeman C."/>
            <person name="Ma X."/>
            <person name="Roodt D."/>
            <person name="Barker N."/>
            <person name="Li Z."/>
            <person name="Van de Peer Y."/>
            <person name="Mizrachi E."/>
        </authorList>
    </citation>
    <scope>NUCLEOTIDE SEQUENCE</scope>
    <source>
        <tissue evidence="7">Young leaves</tissue>
    </source>
</reference>
<feature type="compositionally biased region" description="Acidic residues" evidence="5">
    <location>
        <begin position="456"/>
        <end position="465"/>
    </location>
</feature>
<comment type="catalytic activity">
    <reaction evidence="4">
        <text>ATP + H2O = ADP + phosphate + H(+)</text>
        <dbReference type="Rhea" id="RHEA:13065"/>
        <dbReference type="ChEBI" id="CHEBI:15377"/>
        <dbReference type="ChEBI" id="CHEBI:15378"/>
        <dbReference type="ChEBI" id="CHEBI:30616"/>
        <dbReference type="ChEBI" id="CHEBI:43474"/>
        <dbReference type="ChEBI" id="CHEBI:456216"/>
    </reaction>
</comment>
<dbReference type="InterPro" id="IPR025753">
    <property type="entry name" value="AAA_N_dom"/>
</dbReference>
<dbReference type="InterPro" id="IPR003593">
    <property type="entry name" value="AAA+_ATPase"/>
</dbReference>
<dbReference type="AlphaFoldDB" id="A0A9Q0L1M9"/>
<dbReference type="InterPro" id="IPR027417">
    <property type="entry name" value="P-loop_NTPase"/>
</dbReference>
<dbReference type="InterPro" id="IPR050747">
    <property type="entry name" value="Mitochondrial_chaperone_BCS1"/>
</dbReference>
<evidence type="ECO:0000256" key="4">
    <source>
        <dbReference type="ARBA" id="ARBA00049360"/>
    </source>
</evidence>
<dbReference type="PANTHER" id="PTHR23070">
    <property type="entry name" value="BCS1 AAA-TYPE ATPASE"/>
    <property type="match status" value="1"/>
</dbReference>
<dbReference type="SMART" id="SM00382">
    <property type="entry name" value="AAA"/>
    <property type="match status" value="1"/>
</dbReference>
<feature type="region of interest" description="Disordered" evidence="5">
    <location>
        <begin position="448"/>
        <end position="501"/>
    </location>
</feature>
<evidence type="ECO:0000256" key="3">
    <source>
        <dbReference type="ARBA" id="ARBA00022842"/>
    </source>
</evidence>
<name>A0A9Q0L1M9_9MAGN</name>
<evidence type="ECO:0000256" key="1">
    <source>
        <dbReference type="ARBA" id="ARBA00001946"/>
    </source>
</evidence>
<dbReference type="GO" id="GO:0005524">
    <property type="term" value="F:ATP binding"/>
    <property type="evidence" value="ECO:0007669"/>
    <property type="project" value="InterPro"/>
</dbReference>
<feature type="compositionally biased region" description="Basic residues" evidence="5">
    <location>
        <begin position="474"/>
        <end position="501"/>
    </location>
</feature>
<evidence type="ECO:0000256" key="2">
    <source>
        <dbReference type="ARBA" id="ARBA00007448"/>
    </source>
</evidence>
<dbReference type="Gene3D" id="6.10.280.40">
    <property type="match status" value="1"/>
</dbReference>
<dbReference type="Pfam" id="PF14363">
    <property type="entry name" value="AAA_assoc"/>
    <property type="match status" value="1"/>
</dbReference>
<evidence type="ECO:0000313" key="8">
    <source>
        <dbReference type="Proteomes" id="UP001141806"/>
    </source>
</evidence>
<dbReference type="Gene3D" id="3.40.50.300">
    <property type="entry name" value="P-loop containing nucleotide triphosphate hydrolases"/>
    <property type="match status" value="1"/>
</dbReference>
<dbReference type="InterPro" id="IPR058017">
    <property type="entry name" value="At3g28540-like_C"/>
</dbReference>
<dbReference type="InterPro" id="IPR003959">
    <property type="entry name" value="ATPase_AAA_core"/>
</dbReference>
<dbReference type="GO" id="GO:0016887">
    <property type="term" value="F:ATP hydrolysis activity"/>
    <property type="evidence" value="ECO:0007669"/>
    <property type="project" value="InterPro"/>
</dbReference>
<comment type="cofactor">
    <cofactor evidence="1">
        <name>Mg(2+)</name>
        <dbReference type="ChEBI" id="CHEBI:18420"/>
    </cofactor>
</comment>
<feature type="domain" description="AAA+ ATPase" evidence="6">
    <location>
        <begin position="243"/>
        <end position="376"/>
    </location>
</feature>
<accession>A0A9Q0L1M9</accession>
<dbReference type="SUPFAM" id="SSF52540">
    <property type="entry name" value="P-loop containing nucleoside triphosphate hydrolases"/>
    <property type="match status" value="1"/>
</dbReference>
<comment type="similarity">
    <text evidence="2">Belongs to the AAA ATPase family. BCS1 subfamily.</text>
</comment>
<dbReference type="OrthoDB" id="10251412at2759"/>
<gene>
    <name evidence="7" type="ORF">NE237_031208</name>
</gene>
<protein>
    <recommendedName>
        <fullName evidence="6">AAA+ ATPase domain-containing protein</fullName>
    </recommendedName>
</protein>
<dbReference type="EMBL" id="JAMYWD010000001">
    <property type="protein sequence ID" value="KAJ4980371.1"/>
    <property type="molecule type" value="Genomic_DNA"/>
</dbReference>
<dbReference type="Proteomes" id="UP001141806">
    <property type="component" value="Unassembled WGS sequence"/>
</dbReference>
<comment type="caution">
    <text evidence="7">The sequence shown here is derived from an EMBL/GenBank/DDBJ whole genome shotgun (WGS) entry which is preliminary data.</text>
</comment>